<reference evidence="26" key="1">
    <citation type="journal article" date="2014" name="Science">
        <title>Nonhuman genetics. Genomic basis for the convergent evolution of electric organs.</title>
        <authorList>
            <person name="Gallant J.R."/>
            <person name="Traeger L.L."/>
            <person name="Volkening J.D."/>
            <person name="Moffett H."/>
            <person name="Chen P.H."/>
            <person name="Novina C.D."/>
            <person name="Phillips G.N.Jr."/>
            <person name="Anand R."/>
            <person name="Wells G.B."/>
            <person name="Pinch M."/>
            <person name="Guth R."/>
            <person name="Unguez G.A."/>
            <person name="Albert J.S."/>
            <person name="Zakon H.H."/>
            <person name="Samanta M.P."/>
            <person name="Sussman M.R."/>
        </authorList>
    </citation>
    <scope>NUCLEOTIDE SEQUENCE [LARGE SCALE GENOMIC DNA]</scope>
</reference>
<dbReference type="Ensembl" id="ENSEEET00000005452.2">
    <property type="protein sequence ID" value="ENSEEEP00000005380.2"/>
    <property type="gene ID" value="ENSEEEG00000002815.2"/>
</dbReference>
<dbReference type="InterPro" id="IPR031964">
    <property type="entry name" value="CARD_dom"/>
</dbReference>
<dbReference type="Pfam" id="PF16739">
    <property type="entry name" value="CARD_2"/>
    <property type="match status" value="1"/>
</dbReference>
<evidence type="ECO:0000256" key="14">
    <source>
        <dbReference type="ARBA" id="ARBA00023128"/>
    </source>
</evidence>
<evidence type="ECO:0000256" key="3">
    <source>
        <dbReference type="ARBA" id="ARBA00022481"/>
    </source>
</evidence>
<reference evidence="26" key="2">
    <citation type="journal article" date="2017" name="Sci. Adv.">
        <title>A tail of two voltages: Proteomic comparison of the three electric organs of the electric eel.</title>
        <authorList>
            <person name="Traeger L.L."/>
            <person name="Sabat G."/>
            <person name="Barrett-Wilt G.A."/>
            <person name="Wells G.B."/>
            <person name="Sussman M.R."/>
        </authorList>
    </citation>
    <scope>NUCLEOTIDE SEQUENCE [LARGE SCALE GENOMIC DNA]</scope>
</reference>
<evidence type="ECO:0000256" key="10">
    <source>
        <dbReference type="ARBA" id="ARBA00022843"/>
    </source>
</evidence>
<evidence type="ECO:0000256" key="8">
    <source>
        <dbReference type="ARBA" id="ARBA00022692"/>
    </source>
</evidence>
<keyword evidence="6" id="KW-0945">Host-virus interaction</keyword>
<keyword evidence="5" id="KW-0597">Phosphoprotein</keyword>
<feature type="transmembrane region" description="Helical" evidence="23">
    <location>
        <begin position="530"/>
        <end position="548"/>
    </location>
</feature>
<dbReference type="STRING" id="8005.ENSEEEP00000005380"/>
<dbReference type="GO" id="GO:0005741">
    <property type="term" value="C:mitochondrial outer membrane"/>
    <property type="evidence" value="ECO:0007669"/>
    <property type="project" value="UniProtKB-SubCell"/>
</dbReference>
<dbReference type="GO" id="GO:0002230">
    <property type="term" value="P:positive regulation of defense response to virus by host"/>
    <property type="evidence" value="ECO:0007669"/>
    <property type="project" value="UniProtKB-ARBA"/>
</dbReference>
<organism evidence="25 26">
    <name type="scientific">Electrophorus electricus</name>
    <name type="common">Electric eel</name>
    <name type="synonym">Gymnotus electricus</name>
    <dbReference type="NCBI Taxonomy" id="8005"/>
    <lineage>
        <taxon>Eukaryota</taxon>
        <taxon>Metazoa</taxon>
        <taxon>Chordata</taxon>
        <taxon>Craniata</taxon>
        <taxon>Vertebrata</taxon>
        <taxon>Euteleostomi</taxon>
        <taxon>Actinopterygii</taxon>
        <taxon>Neopterygii</taxon>
        <taxon>Teleostei</taxon>
        <taxon>Ostariophysi</taxon>
        <taxon>Gymnotiformes</taxon>
        <taxon>Gymnotoidei</taxon>
        <taxon>Gymnotidae</taxon>
        <taxon>Electrophorus</taxon>
    </lineage>
</organism>
<keyword evidence="8 23" id="KW-0812">Transmembrane</keyword>
<feature type="domain" description="Caspase recruitment" evidence="24">
    <location>
        <begin position="6"/>
        <end position="93"/>
    </location>
</feature>
<proteinExistence type="predicted"/>
<comment type="subcellular location">
    <subcellularLocation>
        <location evidence="2">Mitochondrion outer membrane</location>
        <topology evidence="2">Single-pass membrane protein</topology>
    </subcellularLocation>
    <subcellularLocation>
        <location evidence="1">Peroxisome</location>
    </subcellularLocation>
</comment>
<evidence type="ECO:0000256" key="6">
    <source>
        <dbReference type="ARBA" id="ARBA00022581"/>
    </source>
</evidence>
<dbReference type="AlphaFoldDB" id="A0A4W4E2J7"/>
<keyword evidence="3" id="KW-0488">Methylation</keyword>
<reference evidence="25" key="4">
    <citation type="submission" date="2025-08" db="UniProtKB">
        <authorList>
            <consortium name="Ensembl"/>
        </authorList>
    </citation>
    <scope>IDENTIFICATION</scope>
</reference>
<dbReference type="GeneTree" id="ENSGT00950000184013"/>
<keyword evidence="16" id="KW-0564">Palmitate</keyword>
<dbReference type="GO" id="GO:0045071">
    <property type="term" value="P:negative regulation of viral genome replication"/>
    <property type="evidence" value="ECO:0007669"/>
    <property type="project" value="UniProtKB-ARBA"/>
</dbReference>
<reference evidence="25" key="3">
    <citation type="submission" date="2020-05" db="EMBL/GenBank/DDBJ databases">
        <title>Electrophorus electricus (electric eel) genome, fEleEle1, primary haplotype.</title>
        <authorList>
            <person name="Myers G."/>
            <person name="Meyer A."/>
            <person name="Fedrigo O."/>
            <person name="Formenti G."/>
            <person name="Rhie A."/>
            <person name="Tracey A."/>
            <person name="Sims Y."/>
            <person name="Jarvis E.D."/>
        </authorList>
    </citation>
    <scope>NUCLEOTIDE SEQUENCE [LARGE SCALE GENOMIC DNA]</scope>
</reference>
<dbReference type="GO" id="GO:0070585">
    <property type="term" value="P:protein localization to mitochondrion"/>
    <property type="evidence" value="ECO:0007669"/>
    <property type="project" value="UniProtKB-ARBA"/>
</dbReference>
<keyword evidence="26" id="KW-1185">Reference proteome</keyword>
<dbReference type="OMA" id="NQHDQTE"/>
<dbReference type="FunFam" id="1.10.533.10:FF:000063">
    <property type="entry name" value="Mitochondrial antiviral-signaling protein"/>
    <property type="match status" value="1"/>
</dbReference>
<evidence type="ECO:0000256" key="1">
    <source>
        <dbReference type="ARBA" id="ARBA00004275"/>
    </source>
</evidence>
<dbReference type="GO" id="GO:0035591">
    <property type="term" value="F:signaling adaptor activity"/>
    <property type="evidence" value="ECO:0007669"/>
    <property type="project" value="UniProtKB-ARBA"/>
</dbReference>
<name>A0A4W4E2J7_ELEEL</name>
<dbReference type="GO" id="GO:0005777">
    <property type="term" value="C:peroxisome"/>
    <property type="evidence" value="ECO:0007669"/>
    <property type="project" value="UniProtKB-SubCell"/>
</dbReference>
<keyword evidence="14" id="KW-0496">Mitochondrion</keyword>
<gene>
    <name evidence="25" type="primary">mavs</name>
</gene>
<keyword evidence="10" id="KW-0832">Ubl conjugation</keyword>
<feature type="compositionally biased region" description="Pro residues" evidence="22">
    <location>
        <begin position="136"/>
        <end position="147"/>
    </location>
</feature>
<keyword evidence="12 23" id="KW-1133">Transmembrane helix</keyword>
<keyword evidence="4" id="KW-1017">Isopeptide bond</keyword>
<evidence type="ECO:0000256" key="22">
    <source>
        <dbReference type="SAM" id="MobiDB-lite"/>
    </source>
</evidence>
<accession>A0A4W4E2J7</accession>
<dbReference type="GO" id="GO:0032727">
    <property type="term" value="P:positive regulation of interferon-alpha production"/>
    <property type="evidence" value="ECO:0007669"/>
    <property type="project" value="UniProtKB-ARBA"/>
</dbReference>
<evidence type="ECO:0000256" key="12">
    <source>
        <dbReference type="ARBA" id="ARBA00022989"/>
    </source>
</evidence>
<evidence type="ECO:0000256" key="23">
    <source>
        <dbReference type="SAM" id="Phobius"/>
    </source>
</evidence>
<dbReference type="Proteomes" id="UP000314983">
    <property type="component" value="Chromosome 11"/>
</dbReference>
<dbReference type="GO" id="GO:1900227">
    <property type="term" value="P:positive regulation of NLRP3 inflammasome complex assembly"/>
    <property type="evidence" value="ECO:0007669"/>
    <property type="project" value="UniProtKB-ARBA"/>
</dbReference>
<evidence type="ECO:0000256" key="5">
    <source>
        <dbReference type="ARBA" id="ARBA00022553"/>
    </source>
</evidence>
<evidence type="ECO:0000313" key="25">
    <source>
        <dbReference type="Ensembl" id="ENSEEEP00000005380.2"/>
    </source>
</evidence>
<keyword evidence="13" id="KW-0051">Antiviral defense</keyword>
<evidence type="ECO:0000256" key="19">
    <source>
        <dbReference type="ARBA" id="ARBA00071084"/>
    </source>
</evidence>
<dbReference type="GO" id="GO:0032755">
    <property type="term" value="P:positive regulation of interleukin-6 production"/>
    <property type="evidence" value="ECO:0007669"/>
    <property type="project" value="UniProtKB-ARBA"/>
</dbReference>
<dbReference type="InterPro" id="IPR011029">
    <property type="entry name" value="DEATH-like_dom_sf"/>
</dbReference>
<dbReference type="GO" id="GO:0051607">
    <property type="term" value="P:defense response to virus"/>
    <property type="evidence" value="ECO:0007669"/>
    <property type="project" value="UniProtKB-KW"/>
</dbReference>
<dbReference type="GO" id="GO:0032728">
    <property type="term" value="P:positive regulation of interferon-beta production"/>
    <property type="evidence" value="ECO:0007669"/>
    <property type="project" value="UniProtKB-ARBA"/>
</dbReference>
<evidence type="ECO:0000259" key="24">
    <source>
        <dbReference type="Pfam" id="PF16739"/>
    </source>
</evidence>
<dbReference type="GO" id="GO:1900063">
    <property type="term" value="P:regulation of peroxisome organization"/>
    <property type="evidence" value="ECO:0007669"/>
    <property type="project" value="UniProtKB-ARBA"/>
</dbReference>
<reference evidence="25" key="5">
    <citation type="submission" date="2025-09" db="UniProtKB">
        <authorList>
            <consortium name="Ensembl"/>
        </authorList>
    </citation>
    <scope>IDENTIFICATION</scope>
</reference>
<sequence>MAYVSDRLYRDVIVKMMARLASIVKVREIMPHLTCLTFTDKEEIEAKRETAGNYNAMVLLLDYLRRRENWPEEFIHALHACEYWALADEISNAYEQIRGINSKLFTSLSTYATAPVPVATSTTVTTATTHNVPQSSPLPPPKGPPTPIAQATPYGSVLAPETPETLPTGLAHTADPQMPISDPQERTSSPVLASEEVHSLEPSEASVSPGATPALGNLSGPPSDAAPCLSTKLLTTPLGLSNIPSTTLQPLGLSNIPSTTLQPSAGPEMSQEPVVATGSPSSLKHPIQDSNPPGKVPKSKTQNTFCIFSVQLLDRALSLGTARVSTSASIVSQLDHTAEEDENLSKPGVLAEDFPQSVEHLQELCSTTSADLMISSTTETIDSSPVHREDLPVETTSVHLISNSNHEAYTHLENGNPVVPSSNQPVEDHYESQPATVVNTLHFSENPSILNLDGCSSRMQDNLIDTNDKIVHPNHNTHIGSVIPPVICEHKSALNNQGSSGPNAATVINTPMSEQREDGLLAQLQSDPRIIAAAAAAVIGVTAVFLAWKLKYKY</sequence>
<evidence type="ECO:0000256" key="20">
    <source>
        <dbReference type="ARBA" id="ARBA00082620"/>
    </source>
</evidence>
<evidence type="ECO:0000256" key="4">
    <source>
        <dbReference type="ARBA" id="ARBA00022499"/>
    </source>
</evidence>
<keyword evidence="15 23" id="KW-0472">Membrane</keyword>
<evidence type="ECO:0000256" key="7">
    <source>
        <dbReference type="ARBA" id="ARBA00022588"/>
    </source>
</evidence>
<evidence type="ECO:0000256" key="16">
    <source>
        <dbReference type="ARBA" id="ARBA00023139"/>
    </source>
</evidence>
<evidence type="ECO:0000256" key="17">
    <source>
        <dbReference type="ARBA" id="ARBA00023140"/>
    </source>
</evidence>
<keyword evidence="18" id="KW-0449">Lipoprotein</keyword>
<dbReference type="GO" id="GO:0045087">
    <property type="term" value="P:innate immune response"/>
    <property type="evidence" value="ECO:0007669"/>
    <property type="project" value="UniProtKB-KW"/>
</dbReference>
<dbReference type="GO" id="GO:0002753">
    <property type="term" value="P:cytoplasmic pattern recognition receptor signaling pathway"/>
    <property type="evidence" value="ECO:0007669"/>
    <property type="project" value="UniProtKB-ARBA"/>
</dbReference>
<evidence type="ECO:0000256" key="21">
    <source>
        <dbReference type="ARBA" id="ARBA00083233"/>
    </source>
</evidence>
<feature type="region of interest" description="Disordered" evidence="22">
    <location>
        <begin position="127"/>
        <end position="223"/>
    </location>
</feature>
<keyword evidence="9" id="KW-1000">Mitochondrion outer membrane</keyword>
<evidence type="ECO:0000313" key="26">
    <source>
        <dbReference type="Proteomes" id="UP000314983"/>
    </source>
</evidence>
<evidence type="ECO:0000256" key="18">
    <source>
        <dbReference type="ARBA" id="ARBA00023288"/>
    </source>
</evidence>
<protein>
    <recommendedName>
        <fullName evidence="19">Mitochondrial antiviral-signaling protein</fullName>
    </recommendedName>
    <alternativeName>
        <fullName evidence="20">Interferon beta promoter stimulator protein 1</fullName>
    </alternativeName>
    <alternativeName>
        <fullName evidence="21">Virus-induced-signaling adapter</fullName>
    </alternativeName>
</protein>
<feature type="region of interest" description="Disordered" evidence="22">
    <location>
        <begin position="254"/>
        <end position="300"/>
    </location>
</feature>
<evidence type="ECO:0000256" key="15">
    <source>
        <dbReference type="ARBA" id="ARBA00023136"/>
    </source>
</evidence>
<keyword evidence="17" id="KW-0576">Peroxisome</keyword>
<evidence type="ECO:0000256" key="11">
    <source>
        <dbReference type="ARBA" id="ARBA00022859"/>
    </source>
</evidence>
<evidence type="ECO:0000256" key="9">
    <source>
        <dbReference type="ARBA" id="ARBA00022787"/>
    </source>
</evidence>
<keyword evidence="7" id="KW-0399">Innate immunity</keyword>
<evidence type="ECO:0000256" key="2">
    <source>
        <dbReference type="ARBA" id="ARBA00004572"/>
    </source>
</evidence>
<dbReference type="Gene3D" id="1.10.533.10">
    <property type="entry name" value="Death Domain, Fas"/>
    <property type="match status" value="1"/>
</dbReference>
<evidence type="ECO:0000256" key="13">
    <source>
        <dbReference type="ARBA" id="ARBA00023118"/>
    </source>
</evidence>
<keyword evidence="11" id="KW-0391">Immunity</keyword>